<sequence>MCANVRTNLKTLYEFVESKRHTQLMTRHMHYDNKESSASVQIANMFPTFFQETYSDHVYDESIYPFEIKSFDIYHARVLTGEEVAMQKLKYWTRPDPDVFTLLSSAVLSAFVVGAALDFKYDLKISALFCCNVFSTATLSSLLIVSSNLRNSDTGSLVVFNAISLEFVLDVSTSTAKVLNTEAGIV</sequence>
<accession>A0A1A9V2P2</accession>
<feature type="transmembrane region" description="Helical" evidence="1">
    <location>
        <begin position="125"/>
        <end position="145"/>
    </location>
</feature>
<dbReference type="AlphaFoldDB" id="A0A1A9V2P2"/>
<keyword evidence="1" id="KW-0472">Membrane</keyword>
<keyword evidence="1" id="KW-1133">Transmembrane helix</keyword>
<dbReference type="Proteomes" id="UP000078200">
    <property type="component" value="Unassembled WGS sequence"/>
</dbReference>
<organism evidence="2 3">
    <name type="scientific">Glossina austeni</name>
    <name type="common">Savannah tsetse fly</name>
    <dbReference type="NCBI Taxonomy" id="7395"/>
    <lineage>
        <taxon>Eukaryota</taxon>
        <taxon>Metazoa</taxon>
        <taxon>Ecdysozoa</taxon>
        <taxon>Arthropoda</taxon>
        <taxon>Hexapoda</taxon>
        <taxon>Insecta</taxon>
        <taxon>Pterygota</taxon>
        <taxon>Neoptera</taxon>
        <taxon>Endopterygota</taxon>
        <taxon>Diptera</taxon>
        <taxon>Brachycera</taxon>
        <taxon>Muscomorpha</taxon>
        <taxon>Hippoboscoidea</taxon>
        <taxon>Glossinidae</taxon>
        <taxon>Glossina</taxon>
    </lineage>
</organism>
<dbReference type="VEuPathDB" id="VectorBase:GAUT023810"/>
<reference evidence="2" key="1">
    <citation type="submission" date="2020-05" db="UniProtKB">
        <authorList>
            <consortium name="EnsemblMetazoa"/>
        </authorList>
    </citation>
    <scope>IDENTIFICATION</scope>
    <source>
        <strain evidence="2">TTRI</strain>
    </source>
</reference>
<feature type="transmembrane region" description="Helical" evidence="1">
    <location>
        <begin position="99"/>
        <end position="119"/>
    </location>
</feature>
<dbReference type="EnsemblMetazoa" id="GAUT023810-RA">
    <property type="protein sequence ID" value="GAUT023810-PA"/>
    <property type="gene ID" value="GAUT023810"/>
</dbReference>
<name>A0A1A9V2P2_GLOAU</name>
<proteinExistence type="predicted"/>
<evidence type="ECO:0000313" key="3">
    <source>
        <dbReference type="Proteomes" id="UP000078200"/>
    </source>
</evidence>
<keyword evidence="1" id="KW-0812">Transmembrane</keyword>
<keyword evidence="3" id="KW-1185">Reference proteome</keyword>
<evidence type="ECO:0000256" key="1">
    <source>
        <dbReference type="SAM" id="Phobius"/>
    </source>
</evidence>
<protein>
    <submittedName>
        <fullName evidence="2">Uncharacterized protein</fullName>
    </submittedName>
</protein>
<evidence type="ECO:0000313" key="2">
    <source>
        <dbReference type="EnsemblMetazoa" id="GAUT023810-PA"/>
    </source>
</evidence>